<proteinExistence type="predicted"/>
<name>X0UJS8_9ZZZZ</name>
<feature type="non-terminal residue" evidence="1">
    <location>
        <position position="1"/>
    </location>
</feature>
<sequence length="264" mass="29953">VQIVLYFALHYLNIIPKSRQHGITTFIAIFMLDACLFNSNLRAGLIAHKLADAKKIFRDKVKYAYDNLPKDLKEAVSLKKDDSQELLFSNNSGIYVGTSMRSGTLQILHVSEYGWICTHAPAKAAEIKSGALETVHKDGFIFIEATAEGPIGDFPEMCDEAKDVQLSGRDHGPMDYKLHFFAWHEKDSNVTDPQYVDVDEKMHEYFDGLETVFSKTITPEQRAWYTAKKKTLKHLIYKEHPSTIEEAFIAAIEGSYYAMEMSKA</sequence>
<accession>X0UJS8</accession>
<dbReference type="InterPro" id="IPR027417">
    <property type="entry name" value="P-loop_NTPase"/>
</dbReference>
<reference evidence="1" key="1">
    <citation type="journal article" date="2014" name="Front. Microbiol.">
        <title>High frequency of phylogenetically diverse reductive dehalogenase-homologous genes in deep subseafloor sedimentary metagenomes.</title>
        <authorList>
            <person name="Kawai M."/>
            <person name="Futagami T."/>
            <person name="Toyoda A."/>
            <person name="Takaki Y."/>
            <person name="Nishi S."/>
            <person name="Hori S."/>
            <person name="Arai W."/>
            <person name="Tsubouchi T."/>
            <person name="Morono Y."/>
            <person name="Uchiyama I."/>
            <person name="Ito T."/>
            <person name="Fujiyama A."/>
            <person name="Inagaki F."/>
            <person name="Takami H."/>
        </authorList>
    </citation>
    <scope>NUCLEOTIDE SEQUENCE</scope>
    <source>
        <strain evidence="1">Expedition CK06-06</strain>
    </source>
</reference>
<dbReference type="Gene3D" id="3.40.50.300">
    <property type="entry name" value="P-loop containing nucleotide triphosphate hydrolases"/>
    <property type="match status" value="1"/>
</dbReference>
<evidence type="ECO:0008006" key="2">
    <source>
        <dbReference type="Google" id="ProtNLM"/>
    </source>
</evidence>
<evidence type="ECO:0000313" key="1">
    <source>
        <dbReference type="EMBL" id="GAG06054.1"/>
    </source>
</evidence>
<protein>
    <recommendedName>
        <fullName evidence="2">Terminase large subunit gp17-like C-terminal domain-containing protein</fullName>
    </recommendedName>
</protein>
<comment type="caution">
    <text evidence="1">The sequence shown here is derived from an EMBL/GenBank/DDBJ whole genome shotgun (WGS) entry which is preliminary data.</text>
</comment>
<organism evidence="1">
    <name type="scientific">marine sediment metagenome</name>
    <dbReference type="NCBI Taxonomy" id="412755"/>
    <lineage>
        <taxon>unclassified sequences</taxon>
        <taxon>metagenomes</taxon>
        <taxon>ecological metagenomes</taxon>
    </lineage>
</organism>
<feature type="non-terminal residue" evidence="1">
    <location>
        <position position="264"/>
    </location>
</feature>
<dbReference type="AlphaFoldDB" id="X0UJS8"/>
<dbReference type="EMBL" id="BARS01029572">
    <property type="protein sequence ID" value="GAG06054.1"/>
    <property type="molecule type" value="Genomic_DNA"/>
</dbReference>
<gene>
    <name evidence="1" type="ORF">S01H1_46205</name>
</gene>